<dbReference type="PANTHER" id="PTHR43581:SF4">
    <property type="entry name" value="ATP_GTP PHOSPHATASE"/>
    <property type="match status" value="1"/>
</dbReference>
<name>A0A7C2BFY3_9PSED</name>
<proteinExistence type="predicted"/>
<dbReference type="GO" id="GO:0016887">
    <property type="term" value="F:ATP hydrolysis activity"/>
    <property type="evidence" value="ECO:0007669"/>
    <property type="project" value="InterPro"/>
</dbReference>
<accession>A0A7C2BFY3</accession>
<sequence>MDINSIWSSKLTKYKVEEADLQVHTGRFNLIIGPNNSGKSRLLRTLFTSNAPEMQIGFGTDLNERVQRLAALYQFMKIWSRIKEFDSEAFLALSNGKQFAVSQAKELLSDFSNVISDASRHNFDVRGGGDEITAFRNFRQKFFSNMHPEDEILALSEIIADLNSSLTLKHHYVPILRGMRPIDPQVDAYRNRTIKDYFPELKETDKPSIVTGFDLYQLLVRFLLGNPENRERIRDYEKIIGHEFFGGAEVTLIPEYGKDTVSVKIGEDDQFPIYDLGDGMQQVIIITSCAFLERENSIFFIEEPEACLHPGLLRKLALFLLNHTNHYYFATTHSNHLLDLAEIDARVVVQKVAKIGNRSEATYCVQESTRDRELLVELGITASSVYLANSTIWVEGITDRLYLAVFLRKYVKVLKDVSRKSQLEGLLENFHYSFVEYQGGTLGHWSFDEDDDTESLSASNICSSAYVIADGDIARKGDRAAILEGQLGMRLHILKCKEIENLLPRSVILKTAKAIFSRKRKKTVEGLSAENLNELIDKIENSAHGIGYLLDKALGLKGKGKHDRRVFADESGTINDKVKFCLEAIEIMNNSEWDLTPPLKELCEKVFDHILSVNRQY</sequence>
<organism evidence="2">
    <name type="scientific">Pseudomonas graminis</name>
    <dbReference type="NCBI Taxonomy" id="158627"/>
    <lineage>
        <taxon>Bacteria</taxon>
        <taxon>Pseudomonadati</taxon>
        <taxon>Pseudomonadota</taxon>
        <taxon>Gammaproteobacteria</taxon>
        <taxon>Pseudomonadales</taxon>
        <taxon>Pseudomonadaceae</taxon>
        <taxon>Pseudomonas</taxon>
    </lineage>
</organism>
<comment type="caution">
    <text evidence="2">The sequence shown here is derived from an EMBL/GenBank/DDBJ whole genome shotgun (WGS) entry which is preliminary data.</text>
</comment>
<dbReference type="GO" id="GO:0005524">
    <property type="term" value="F:ATP binding"/>
    <property type="evidence" value="ECO:0007669"/>
    <property type="project" value="UniProtKB-KW"/>
</dbReference>
<dbReference type="SUPFAM" id="SSF52540">
    <property type="entry name" value="P-loop containing nucleoside triphosphate hydrolases"/>
    <property type="match status" value="1"/>
</dbReference>
<evidence type="ECO:0000259" key="1">
    <source>
        <dbReference type="Pfam" id="PF13304"/>
    </source>
</evidence>
<protein>
    <submittedName>
        <fullName evidence="2">ATP-binding protein</fullName>
    </submittedName>
</protein>
<dbReference type="Gene3D" id="3.40.50.300">
    <property type="entry name" value="P-loop containing nucleotide triphosphate hydrolases"/>
    <property type="match status" value="1"/>
</dbReference>
<evidence type="ECO:0000313" key="2">
    <source>
        <dbReference type="EMBL" id="HEF26517.1"/>
    </source>
</evidence>
<dbReference type="InterPro" id="IPR027417">
    <property type="entry name" value="P-loop_NTPase"/>
</dbReference>
<reference evidence="2" key="1">
    <citation type="journal article" date="2020" name="mSystems">
        <title>Genome- and Community-Level Interaction Insights into Carbon Utilization and Element Cycling Functions of Hydrothermarchaeota in Hydrothermal Sediment.</title>
        <authorList>
            <person name="Zhou Z."/>
            <person name="Liu Y."/>
            <person name="Xu W."/>
            <person name="Pan J."/>
            <person name="Luo Z.H."/>
            <person name="Li M."/>
        </authorList>
    </citation>
    <scope>NUCLEOTIDE SEQUENCE [LARGE SCALE GENOMIC DNA]</scope>
    <source>
        <strain evidence="2">SpSt-200</strain>
    </source>
</reference>
<keyword evidence="2" id="KW-0067">ATP-binding</keyword>
<dbReference type="PANTHER" id="PTHR43581">
    <property type="entry name" value="ATP/GTP PHOSPHATASE"/>
    <property type="match status" value="1"/>
</dbReference>
<dbReference type="EMBL" id="DSIN01000021">
    <property type="protein sequence ID" value="HEF26517.1"/>
    <property type="molecule type" value="Genomic_DNA"/>
</dbReference>
<feature type="domain" description="ATPase AAA-type core" evidence="1">
    <location>
        <begin position="28"/>
        <end position="339"/>
    </location>
</feature>
<dbReference type="InterPro" id="IPR051396">
    <property type="entry name" value="Bact_Antivir_Def_Nuclease"/>
</dbReference>
<dbReference type="InterPro" id="IPR003959">
    <property type="entry name" value="ATPase_AAA_core"/>
</dbReference>
<dbReference type="Pfam" id="PF13304">
    <property type="entry name" value="AAA_21"/>
    <property type="match status" value="1"/>
</dbReference>
<keyword evidence="2" id="KW-0547">Nucleotide-binding</keyword>
<gene>
    <name evidence="2" type="ORF">ENP23_12130</name>
</gene>
<dbReference type="AlphaFoldDB" id="A0A7C2BFY3"/>